<evidence type="ECO:0000313" key="2">
    <source>
        <dbReference type="Proteomes" id="UP000095280"/>
    </source>
</evidence>
<dbReference type="AlphaFoldDB" id="A0A1I8F4Q9"/>
<reference evidence="3" key="1">
    <citation type="submission" date="2016-11" db="UniProtKB">
        <authorList>
            <consortium name="WormBaseParasite"/>
        </authorList>
    </citation>
    <scope>IDENTIFICATION</scope>
</reference>
<evidence type="ECO:0000256" key="1">
    <source>
        <dbReference type="SAM" id="MobiDB-lite"/>
    </source>
</evidence>
<feature type="region of interest" description="Disordered" evidence="1">
    <location>
        <begin position="358"/>
        <end position="379"/>
    </location>
</feature>
<feature type="region of interest" description="Disordered" evidence="1">
    <location>
        <begin position="618"/>
        <end position="648"/>
    </location>
</feature>
<proteinExistence type="predicted"/>
<protein>
    <submittedName>
        <fullName evidence="3">HA2 domain-containing protein</fullName>
    </submittedName>
</protein>
<dbReference type="WBParaSite" id="maker-unitig_20504-snap-gene-0.2-mRNA-1">
    <property type="protein sequence ID" value="maker-unitig_20504-snap-gene-0.2-mRNA-1"/>
    <property type="gene ID" value="maker-unitig_20504-snap-gene-0.2"/>
</dbReference>
<accession>A0A1I8F4Q9</accession>
<name>A0A1I8F4Q9_9PLAT</name>
<organism evidence="2 3">
    <name type="scientific">Macrostomum lignano</name>
    <dbReference type="NCBI Taxonomy" id="282301"/>
    <lineage>
        <taxon>Eukaryota</taxon>
        <taxon>Metazoa</taxon>
        <taxon>Spiralia</taxon>
        <taxon>Lophotrochozoa</taxon>
        <taxon>Platyhelminthes</taxon>
        <taxon>Rhabditophora</taxon>
        <taxon>Macrostomorpha</taxon>
        <taxon>Macrostomida</taxon>
        <taxon>Macrostomidae</taxon>
        <taxon>Macrostomum</taxon>
    </lineage>
</organism>
<evidence type="ECO:0000313" key="3">
    <source>
        <dbReference type="WBParaSite" id="maker-unitig_20504-snap-gene-0.2-mRNA-1"/>
    </source>
</evidence>
<feature type="region of interest" description="Disordered" evidence="1">
    <location>
        <begin position="398"/>
        <end position="439"/>
    </location>
</feature>
<dbReference type="Proteomes" id="UP000095280">
    <property type="component" value="Unplaced"/>
</dbReference>
<feature type="compositionally biased region" description="Acidic residues" evidence="1">
    <location>
        <begin position="406"/>
        <end position="425"/>
    </location>
</feature>
<feature type="region of interest" description="Disordered" evidence="1">
    <location>
        <begin position="273"/>
        <end position="305"/>
    </location>
</feature>
<sequence>ILDLTGYRGGSAAIAASKAAAAATAAVAEVALQRWCGSDQLDEVEKDRNNDEVDFVPNSSFVANSNADSDQDSSAAVFLRLPQNSTRWLSQAWTMNSREALDSAISLIRSGLVPVDRAHSDTGATRSDGRRRRAEKAGALIRAHTAATVTDADDCKVDCELVVKLLQAIHQTYPMQPDKRSGAVLIFVPGFEDIIKWLDAGTGIVTFQCAWIARAAPINAAVVAVAAARASAFVCTPDSGSLRFQPYLCREISRYPLEELCFAESTVGGSRAPPALLSHSPVRPLPSAERAQPQRTPGDPRQRCGPAASDWLIYNEAVRTGGGRIAHIRCATLPGCRPAVRRLLPPAADYVAKLEMALSTDHRPPPTQLPPRLRETPTANNADLNDAAADSEIDIGADAEQGQGDGDFDDADFDDEDFDESDDEPRDQQNPQAKQRQRRSLAMSVDKWIRVRSDRESLRCCCSCLSALLLRRIRHPAKLLSFQDDEAVLKALVNVLTYEEQALASASRPVGSASLWSQAQTHCTLPVQPALERRLSGGSSRCHIKLRRQRVVLNDDWRRAAAAGNDLGQLSQTRTEPQLASSSASSSLLGVARLRSVQVGQDGGCRVSFDWIQRHQQYQHHESQQQQPSAPVADCDLSSEARGAETGT</sequence>
<keyword evidence="2" id="KW-1185">Reference proteome</keyword>